<accession>A0ACB8SW90</accession>
<evidence type="ECO:0000313" key="2">
    <source>
        <dbReference type="Proteomes" id="UP000814140"/>
    </source>
</evidence>
<protein>
    <submittedName>
        <fullName evidence="1">Uncharacterized protein</fullName>
    </submittedName>
</protein>
<proteinExistence type="predicted"/>
<reference evidence="1" key="2">
    <citation type="journal article" date="2022" name="New Phytol.">
        <title>Evolutionary transition to the ectomycorrhizal habit in the genomes of a hyperdiverse lineage of mushroom-forming fungi.</title>
        <authorList>
            <person name="Looney B."/>
            <person name="Miyauchi S."/>
            <person name="Morin E."/>
            <person name="Drula E."/>
            <person name="Courty P.E."/>
            <person name="Kohler A."/>
            <person name="Kuo A."/>
            <person name="LaButti K."/>
            <person name="Pangilinan J."/>
            <person name="Lipzen A."/>
            <person name="Riley R."/>
            <person name="Andreopoulos W."/>
            <person name="He G."/>
            <person name="Johnson J."/>
            <person name="Nolan M."/>
            <person name="Tritt A."/>
            <person name="Barry K.W."/>
            <person name="Grigoriev I.V."/>
            <person name="Nagy L.G."/>
            <person name="Hibbett D."/>
            <person name="Henrissat B."/>
            <person name="Matheny P.B."/>
            <person name="Labbe J."/>
            <person name="Martin F.M."/>
        </authorList>
    </citation>
    <scope>NUCLEOTIDE SEQUENCE</scope>
    <source>
        <strain evidence="1">HHB10654</strain>
    </source>
</reference>
<keyword evidence="2" id="KW-1185">Reference proteome</keyword>
<gene>
    <name evidence="1" type="ORF">BV25DRAFT_1917810</name>
</gene>
<name>A0ACB8SW90_9AGAM</name>
<comment type="caution">
    <text evidence="1">The sequence shown here is derived from an EMBL/GenBank/DDBJ whole genome shotgun (WGS) entry which is preliminary data.</text>
</comment>
<reference evidence="1" key="1">
    <citation type="submission" date="2021-03" db="EMBL/GenBank/DDBJ databases">
        <authorList>
            <consortium name="DOE Joint Genome Institute"/>
            <person name="Ahrendt S."/>
            <person name="Looney B.P."/>
            <person name="Miyauchi S."/>
            <person name="Morin E."/>
            <person name="Drula E."/>
            <person name="Courty P.E."/>
            <person name="Chicoki N."/>
            <person name="Fauchery L."/>
            <person name="Kohler A."/>
            <person name="Kuo A."/>
            <person name="Labutti K."/>
            <person name="Pangilinan J."/>
            <person name="Lipzen A."/>
            <person name="Riley R."/>
            <person name="Andreopoulos W."/>
            <person name="He G."/>
            <person name="Johnson J."/>
            <person name="Barry K.W."/>
            <person name="Grigoriev I.V."/>
            <person name="Nagy L."/>
            <person name="Hibbett D."/>
            <person name="Henrissat B."/>
            <person name="Matheny P.B."/>
            <person name="Labbe J."/>
            <person name="Martin F."/>
        </authorList>
    </citation>
    <scope>NUCLEOTIDE SEQUENCE</scope>
    <source>
        <strain evidence="1">HHB10654</strain>
    </source>
</reference>
<organism evidence="1 2">
    <name type="scientific">Artomyces pyxidatus</name>
    <dbReference type="NCBI Taxonomy" id="48021"/>
    <lineage>
        <taxon>Eukaryota</taxon>
        <taxon>Fungi</taxon>
        <taxon>Dikarya</taxon>
        <taxon>Basidiomycota</taxon>
        <taxon>Agaricomycotina</taxon>
        <taxon>Agaricomycetes</taxon>
        <taxon>Russulales</taxon>
        <taxon>Auriscalpiaceae</taxon>
        <taxon>Artomyces</taxon>
    </lineage>
</organism>
<evidence type="ECO:0000313" key="1">
    <source>
        <dbReference type="EMBL" id="KAI0060467.1"/>
    </source>
</evidence>
<dbReference type="Proteomes" id="UP000814140">
    <property type="component" value="Unassembled WGS sequence"/>
</dbReference>
<dbReference type="EMBL" id="MU277219">
    <property type="protein sequence ID" value="KAI0060467.1"/>
    <property type="molecule type" value="Genomic_DNA"/>
</dbReference>
<sequence>MANSSSPQSSTISLLSTDTTSSAFTQSKKAKKGKGKKDFFSAFTSLQTKYGFAGNAAPGAPTPSISASSSTLVSTSATAAPAPAPAAAPTPKQPPPAPKDYEAAFGALSSSFGYGASAPLIMPSKKSKKKAANTQDGAPPSS</sequence>